<dbReference type="GeneID" id="100906710"/>
<proteinExistence type="predicted"/>
<dbReference type="Proteomes" id="UP000694867">
    <property type="component" value="Unplaced"/>
</dbReference>
<dbReference type="InterPro" id="IPR032675">
    <property type="entry name" value="LRR_dom_sf"/>
</dbReference>
<dbReference type="PANTHER" id="PTHR13318">
    <property type="entry name" value="PARTNER OF PAIRED, ISOFORM B-RELATED"/>
    <property type="match status" value="1"/>
</dbReference>
<dbReference type="SUPFAM" id="SSF52058">
    <property type="entry name" value="L domain-like"/>
    <property type="match status" value="1"/>
</dbReference>
<evidence type="ECO:0000313" key="2">
    <source>
        <dbReference type="Proteomes" id="UP000694867"/>
    </source>
</evidence>
<dbReference type="GO" id="GO:0019005">
    <property type="term" value="C:SCF ubiquitin ligase complex"/>
    <property type="evidence" value="ECO:0007669"/>
    <property type="project" value="TreeGrafter"/>
</dbReference>
<feature type="domain" description="F-box" evidence="1">
    <location>
        <begin position="1"/>
        <end position="35"/>
    </location>
</feature>
<dbReference type="Gene3D" id="3.80.10.10">
    <property type="entry name" value="Ribonuclease Inhibitor"/>
    <property type="match status" value="2"/>
</dbReference>
<dbReference type="AlphaFoldDB" id="A0AAJ7WI74"/>
<dbReference type="SMART" id="SM00256">
    <property type="entry name" value="FBOX"/>
    <property type="match status" value="1"/>
</dbReference>
<dbReference type="KEGG" id="goe:100906710"/>
<dbReference type="SUPFAM" id="SSF81383">
    <property type="entry name" value="F-box domain"/>
    <property type="match status" value="1"/>
</dbReference>
<dbReference type="Pfam" id="PF12937">
    <property type="entry name" value="F-box-like"/>
    <property type="match status" value="1"/>
</dbReference>
<gene>
    <name evidence="3" type="primary">LOC100906710</name>
</gene>
<protein>
    <submittedName>
        <fullName evidence="3">Dynein regulatory complex subunit 6</fullName>
    </submittedName>
</protein>
<dbReference type="RefSeq" id="XP_028968054.1">
    <property type="nucleotide sequence ID" value="XM_029112221.1"/>
</dbReference>
<dbReference type="InterPro" id="IPR036047">
    <property type="entry name" value="F-box-like_dom_sf"/>
</dbReference>
<reference evidence="3" key="1">
    <citation type="submission" date="2025-08" db="UniProtKB">
        <authorList>
            <consortium name="RefSeq"/>
        </authorList>
    </citation>
    <scope>IDENTIFICATION</scope>
</reference>
<dbReference type="GO" id="GO:0031146">
    <property type="term" value="P:SCF-dependent proteasomal ubiquitin-dependent protein catabolic process"/>
    <property type="evidence" value="ECO:0007669"/>
    <property type="project" value="TreeGrafter"/>
</dbReference>
<accession>A0AAJ7WI74</accession>
<evidence type="ECO:0000259" key="1">
    <source>
        <dbReference type="PROSITE" id="PS50181"/>
    </source>
</evidence>
<organism evidence="2 3">
    <name type="scientific">Galendromus occidentalis</name>
    <name type="common">western predatory mite</name>
    <dbReference type="NCBI Taxonomy" id="34638"/>
    <lineage>
        <taxon>Eukaryota</taxon>
        <taxon>Metazoa</taxon>
        <taxon>Ecdysozoa</taxon>
        <taxon>Arthropoda</taxon>
        <taxon>Chelicerata</taxon>
        <taxon>Arachnida</taxon>
        <taxon>Acari</taxon>
        <taxon>Parasitiformes</taxon>
        <taxon>Mesostigmata</taxon>
        <taxon>Gamasina</taxon>
        <taxon>Phytoseioidea</taxon>
        <taxon>Phytoseiidae</taxon>
        <taxon>Typhlodrominae</taxon>
        <taxon>Galendromus</taxon>
    </lineage>
</organism>
<sequence>MNQLPPEVLEHILLKIHSLDRLKLSAVCRHWSDLLCTPALLGDVRFVARQSITNETASLILMNTRREYKHLELYSLSLLDFDAMFWGKVGAHLRSLHITVCKWSSHSFYSILEHCPRLESLEFVGPYENNVFGLPEALEPPGGANLDKIRRCLAGVRHLYLKEVRLNGNTLDPLLDCMPNLTSFFLDSSGIDPLGFPEILRSMMKCERKFTSLALGHVCTDSRVSKLIDKNAGSLEYLFLANCRRLGREVFEAISACSALRHLGLCEANHIRNSDLRRIFRRIPDLETLTLDVPRPSDGIFNYINQLRKLKKLRISSRPNLLAVALEIVGRMTTVQDFDIRPHAADLETLRKLENLKDLRCLRLTGQGYTPESFAWIVENFQNLMVLDVGFSPMVDSDGVKLRQLRNLRKFEILDAGDLTDLTFENGVGSSAMWSLCIDDANITDVGLRNIVTHHSHLKYLSINGCEELTDDGLLYFIRRAPLLQELYMCATLLTDVSLRALETWCPRLHTIRTSPHMSKEARISLRNRRPQVAIKS</sequence>
<dbReference type="InterPro" id="IPR001810">
    <property type="entry name" value="F-box_dom"/>
</dbReference>
<keyword evidence="2" id="KW-1185">Reference proteome</keyword>
<evidence type="ECO:0000313" key="3">
    <source>
        <dbReference type="RefSeq" id="XP_028968054.1"/>
    </source>
</evidence>
<dbReference type="PROSITE" id="PS50181">
    <property type="entry name" value="FBOX"/>
    <property type="match status" value="1"/>
</dbReference>
<name>A0AAJ7WI74_9ACAR</name>